<sequence>MPNRHNTNALTRQRLGQPESGWRQRWYTIIFEADTRQGRLFDVILLVAIVASVGVVMLDSIPSAHERLGTLFTGLEWMFTLLFTAEYVMRLAVVRRPLRYAFSFYGIIDFISIMPTWASFFVPELAFLIDVRLLRLMRVFRILKLTVYFEEAEILARALSNSRRKIFVFLGTVFIITVILGTVMYVVEGPQHGFTSIPLSMYWAIVTLTTTGFGDIVPRTPVGQFITSLTILLGYGIIAFPTGIVGAELAASIIKRPLTTRSCEHCLTEGHEPDARFCKHCGTVLPDYRSDSKLEGALDNAPPPAPPKPPRPPR</sequence>
<dbReference type="OrthoDB" id="9799090at2"/>
<keyword evidence="6" id="KW-0851">Voltage-gated channel</keyword>
<dbReference type="AlphaFoldDB" id="A0A4V2FHR3"/>
<dbReference type="RefSeq" id="WP_130389245.1">
    <property type="nucleotide sequence ID" value="NZ_SGXM01000001.1"/>
</dbReference>
<dbReference type="Gene3D" id="1.10.287.70">
    <property type="match status" value="1"/>
</dbReference>
<dbReference type="GO" id="GO:0005249">
    <property type="term" value="F:voltage-gated potassium channel activity"/>
    <property type="evidence" value="ECO:0007669"/>
    <property type="project" value="InterPro"/>
</dbReference>
<keyword evidence="2" id="KW-0813">Transport</keyword>
<feature type="transmembrane region" description="Helical" evidence="13">
    <location>
        <begin position="166"/>
        <end position="187"/>
    </location>
</feature>
<evidence type="ECO:0000313" key="16">
    <source>
        <dbReference type="Proteomes" id="UP000291078"/>
    </source>
</evidence>
<feature type="transmembrane region" description="Helical" evidence="13">
    <location>
        <begin position="70"/>
        <end position="88"/>
    </location>
</feature>
<keyword evidence="16" id="KW-1185">Reference proteome</keyword>
<dbReference type="PRINTS" id="PR00169">
    <property type="entry name" value="KCHANNEL"/>
</dbReference>
<keyword evidence="4 13" id="KW-0812">Transmembrane</keyword>
<reference evidence="15 16" key="1">
    <citation type="journal article" date="2015" name="Stand. Genomic Sci.">
        <title>Genomic Encyclopedia of Bacterial and Archaeal Type Strains, Phase III: the genomes of soil and plant-associated and newly described type strains.</title>
        <authorList>
            <person name="Whitman W.B."/>
            <person name="Woyke T."/>
            <person name="Klenk H.P."/>
            <person name="Zhou Y."/>
            <person name="Lilburn T.G."/>
            <person name="Beck B.J."/>
            <person name="De Vos P."/>
            <person name="Vandamme P."/>
            <person name="Eisen J.A."/>
            <person name="Garrity G."/>
            <person name="Hugenholtz P."/>
            <person name="Kyrpides N.C."/>
        </authorList>
    </citation>
    <scope>NUCLEOTIDE SEQUENCE [LARGE SCALE GENOMIC DNA]</scope>
    <source>
        <strain evidence="15 16">ASC-9842</strain>
    </source>
</reference>
<feature type="transmembrane region" description="Helical" evidence="13">
    <location>
        <begin position="100"/>
        <end position="122"/>
    </location>
</feature>
<feature type="transmembrane region" description="Helical" evidence="13">
    <location>
        <begin position="40"/>
        <end position="58"/>
    </location>
</feature>
<evidence type="ECO:0000256" key="4">
    <source>
        <dbReference type="ARBA" id="ARBA00022692"/>
    </source>
</evidence>
<dbReference type="SUPFAM" id="SSF81324">
    <property type="entry name" value="Voltage-gated potassium channels"/>
    <property type="match status" value="1"/>
</dbReference>
<protein>
    <submittedName>
        <fullName evidence="15">Voltage-gated potassium channel</fullName>
    </submittedName>
</protein>
<keyword evidence="11 15" id="KW-0407">Ion channel</keyword>
<dbReference type="PANTHER" id="PTHR11537">
    <property type="entry name" value="VOLTAGE-GATED POTASSIUM CHANNEL"/>
    <property type="match status" value="1"/>
</dbReference>
<gene>
    <name evidence="15" type="ORF">EV147_0165</name>
</gene>
<evidence type="ECO:0000256" key="5">
    <source>
        <dbReference type="ARBA" id="ARBA00022826"/>
    </source>
</evidence>
<feature type="compositionally biased region" description="Pro residues" evidence="12">
    <location>
        <begin position="301"/>
        <end position="314"/>
    </location>
</feature>
<dbReference type="PANTHER" id="PTHR11537:SF254">
    <property type="entry name" value="POTASSIUM VOLTAGE-GATED CHANNEL PROTEIN SHAB"/>
    <property type="match status" value="1"/>
</dbReference>
<proteinExistence type="predicted"/>
<feature type="transmembrane region" description="Helical" evidence="13">
    <location>
        <begin position="229"/>
        <end position="254"/>
    </location>
</feature>
<dbReference type="EMBL" id="SGXM01000001">
    <property type="protein sequence ID" value="RZT41179.1"/>
    <property type="molecule type" value="Genomic_DNA"/>
</dbReference>
<evidence type="ECO:0000313" key="15">
    <source>
        <dbReference type="EMBL" id="RZT41179.1"/>
    </source>
</evidence>
<evidence type="ECO:0000256" key="13">
    <source>
        <dbReference type="SAM" id="Phobius"/>
    </source>
</evidence>
<feature type="transmembrane region" description="Helical" evidence="13">
    <location>
        <begin position="199"/>
        <end position="217"/>
    </location>
</feature>
<dbReference type="GO" id="GO:0008076">
    <property type="term" value="C:voltage-gated potassium channel complex"/>
    <property type="evidence" value="ECO:0007669"/>
    <property type="project" value="InterPro"/>
</dbReference>
<organism evidence="15 16">
    <name type="scientific">Cupriavidus agavae</name>
    <dbReference type="NCBI Taxonomy" id="1001822"/>
    <lineage>
        <taxon>Bacteria</taxon>
        <taxon>Pseudomonadati</taxon>
        <taxon>Pseudomonadota</taxon>
        <taxon>Betaproteobacteria</taxon>
        <taxon>Burkholderiales</taxon>
        <taxon>Burkholderiaceae</taxon>
        <taxon>Cupriavidus</taxon>
    </lineage>
</organism>
<keyword evidence="7" id="KW-0630">Potassium</keyword>
<evidence type="ECO:0000256" key="12">
    <source>
        <dbReference type="SAM" id="MobiDB-lite"/>
    </source>
</evidence>
<feature type="region of interest" description="Disordered" evidence="12">
    <location>
        <begin position="293"/>
        <end position="314"/>
    </location>
</feature>
<keyword evidence="5" id="KW-0631">Potassium channel</keyword>
<evidence type="ECO:0000256" key="8">
    <source>
        <dbReference type="ARBA" id="ARBA00022989"/>
    </source>
</evidence>
<dbReference type="Pfam" id="PF00520">
    <property type="entry name" value="Ion_trans"/>
    <property type="match status" value="1"/>
</dbReference>
<evidence type="ECO:0000256" key="2">
    <source>
        <dbReference type="ARBA" id="ARBA00022448"/>
    </source>
</evidence>
<evidence type="ECO:0000256" key="10">
    <source>
        <dbReference type="ARBA" id="ARBA00023136"/>
    </source>
</evidence>
<accession>A0A4V2FHR3</accession>
<evidence type="ECO:0000256" key="11">
    <source>
        <dbReference type="ARBA" id="ARBA00023303"/>
    </source>
</evidence>
<comment type="caution">
    <text evidence="15">The sequence shown here is derived from an EMBL/GenBank/DDBJ whole genome shotgun (WGS) entry which is preliminary data.</text>
</comment>
<dbReference type="GO" id="GO:0001508">
    <property type="term" value="P:action potential"/>
    <property type="evidence" value="ECO:0007669"/>
    <property type="project" value="TreeGrafter"/>
</dbReference>
<name>A0A4V2FHR3_9BURK</name>
<evidence type="ECO:0000256" key="9">
    <source>
        <dbReference type="ARBA" id="ARBA00023065"/>
    </source>
</evidence>
<feature type="domain" description="Ion transport" evidence="14">
    <location>
        <begin position="39"/>
        <end position="248"/>
    </location>
</feature>
<dbReference type="InterPro" id="IPR028325">
    <property type="entry name" value="VG_K_chnl"/>
</dbReference>
<dbReference type="Proteomes" id="UP000291078">
    <property type="component" value="Unassembled WGS sequence"/>
</dbReference>
<evidence type="ECO:0000256" key="3">
    <source>
        <dbReference type="ARBA" id="ARBA00022538"/>
    </source>
</evidence>
<keyword evidence="10 13" id="KW-0472">Membrane</keyword>
<dbReference type="InterPro" id="IPR005821">
    <property type="entry name" value="Ion_trans_dom"/>
</dbReference>
<evidence type="ECO:0000256" key="7">
    <source>
        <dbReference type="ARBA" id="ARBA00022958"/>
    </source>
</evidence>
<keyword evidence="9" id="KW-0406">Ion transport</keyword>
<dbReference type="InterPro" id="IPR027359">
    <property type="entry name" value="Volt_channel_dom_sf"/>
</dbReference>
<dbReference type="Gene3D" id="1.20.120.350">
    <property type="entry name" value="Voltage-gated potassium channels. Chain C"/>
    <property type="match status" value="1"/>
</dbReference>
<evidence type="ECO:0000256" key="6">
    <source>
        <dbReference type="ARBA" id="ARBA00022882"/>
    </source>
</evidence>
<keyword evidence="8 13" id="KW-1133">Transmembrane helix</keyword>
<comment type="subcellular location">
    <subcellularLocation>
        <location evidence="1">Membrane</location>
        <topology evidence="1">Multi-pass membrane protein</topology>
    </subcellularLocation>
</comment>
<evidence type="ECO:0000256" key="1">
    <source>
        <dbReference type="ARBA" id="ARBA00004141"/>
    </source>
</evidence>
<keyword evidence="3" id="KW-0633">Potassium transport</keyword>
<evidence type="ECO:0000259" key="14">
    <source>
        <dbReference type="Pfam" id="PF00520"/>
    </source>
</evidence>